<organism evidence="2 3">
    <name type="scientific">Streptomyces globosus</name>
    <dbReference type="NCBI Taxonomy" id="68209"/>
    <lineage>
        <taxon>Bacteria</taxon>
        <taxon>Bacillati</taxon>
        <taxon>Actinomycetota</taxon>
        <taxon>Actinomycetes</taxon>
        <taxon>Kitasatosporales</taxon>
        <taxon>Streptomycetaceae</taxon>
        <taxon>Streptomyces</taxon>
    </lineage>
</organism>
<proteinExistence type="predicted"/>
<gene>
    <name evidence="2" type="ORF">C0216_00390</name>
</gene>
<dbReference type="AlphaFoldDB" id="A0A344TTX7"/>
<dbReference type="PANTHER" id="PTHR33627:SF1">
    <property type="entry name" value="TRANSPOSASE"/>
    <property type="match status" value="1"/>
</dbReference>
<protein>
    <submittedName>
        <fullName evidence="2">Transposase</fullName>
    </submittedName>
</protein>
<dbReference type="EMBL" id="CP030862">
    <property type="protein sequence ID" value="AXE22098.1"/>
    <property type="molecule type" value="Genomic_DNA"/>
</dbReference>
<dbReference type="InterPro" id="IPR039365">
    <property type="entry name" value="IS701-like"/>
</dbReference>
<dbReference type="Pfam" id="PF13546">
    <property type="entry name" value="DDE_5"/>
    <property type="match status" value="1"/>
</dbReference>
<evidence type="ECO:0000313" key="2">
    <source>
        <dbReference type="EMBL" id="AXE22098.1"/>
    </source>
</evidence>
<evidence type="ECO:0000259" key="1">
    <source>
        <dbReference type="Pfam" id="PF13546"/>
    </source>
</evidence>
<dbReference type="InterPro" id="IPR038721">
    <property type="entry name" value="IS701-like_DDE_dom"/>
</dbReference>
<reference evidence="2 3" key="1">
    <citation type="submission" date="2018-01" db="EMBL/GenBank/DDBJ databases">
        <title>Draft genome Sequence of streptomyces globosus LZH-48.</title>
        <authorList>
            <person name="Ran K."/>
            <person name="Li Z."/>
            <person name="Wei S."/>
            <person name="Dong R."/>
        </authorList>
    </citation>
    <scope>NUCLEOTIDE SEQUENCE [LARGE SCALE GENOMIC DNA]</scope>
    <source>
        <strain evidence="2 3">LZH-48</strain>
    </source>
</reference>
<dbReference type="PANTHER" id="PTHR33627">
    <property type="entry name" value="TRANSPOSASE"/>
    <property type="match status" value="1"/>
</dbReference>
<sequence length="384" mass="42519">MSAPSLERLETLSSRFVPDLVVDELCAELFASLPRSDQRRKGEVYLRGLLKAEGRKSIRNIAAHVGDRAAEQSLHHFVVSSTWDWGPVRAALARYLERALRPRAWVVQPVVISKAGTESVGVARRFVPERGQMVNSQVAFGVWAVGEEQSSPVNWRLALTDRWRESVGPLSPNVHRSELATSPLECATGAVEELRDWVGQPHRPVVFDLPDVDPAAVARRFGPAGLHFTATARGSMRVRCTDPVLPGSGNRELAAHQLLLMARTLRRPVTWLDPVTLRPRTSLVVGVRVELPQVAEPLVLFGEWTDPRGWPERCWVSDMVQAPAGALLRLAKRAQNVEHDFETVSQKVGITDFGGRSFGGWHRHTTLASAAHAVRVLTERGGER</sequence>
<evidence type="ECO:0000313" key="3">
    <source>
        <dbReference type="Proteomes" id="UP000252004"/>
    </source>
</evidence>
<keyword evidence="3" id="KW-1185">Reference proteome</keyword>
<name>A0A344TTX7_9ACTN</name>
<dbReference type="OrthoDB" id="3657225at2"/>
<accession>A0A344TTX7</accession>
<dbReference type="KEGG" id="sgz:C0216_00390"/>
<dbReference type="Proteomes" id="UP000252004">
    <property type="component" value="Chromosome"/>
</dbReference>
<dbReference type="RefSeq" id="WP_114053318.1">
    <property type="nucleotide sequence ID" value="NZ_CP030862.1"/>
</dbReference>
<feature type="domain" description="Transposase IS701-like DDE" evidence="1">
    <location>
        <begin position="28"/>
        <end position="275"/>
    </location>
</feature>